<evidence type="ECO:0000259" key="5">
    <source>
        <dbReference type="PROSITE" id="PS51337"/>
    </source>
</evidence>
<evidence type="ECO:0000256" key="2">
    <source>
        <dbReference type="ARBA" id="ARBA00022723"/>
    </source>
</evidence>
<organism evidence="6 7">
    <name type="scientific">Methanonatronarchaeum thermophilum</name>
    <dbReference type="NCBI Taxonomy" id="1927129"/>
    <lineage>
        <taxon>Archaea</taxon>
        <taxon>Methanobacteriati</taxon>
        <taxon>Methanobacteriota</taxon>
        <taxon>Methanonatronarchaeia</taxon>
        <taxon>Methanonatronarchaeales</taxon>
        <taxon>Methanonatronarchaeaceae</taxon>
        <taxon>Methanonatronarchaeum</taxon>
    </lineage>
</organism>
<dbReference type="Pfam" id="PF02607">
    <property type="entry name" value="B12-binding_2"/>
    <property type="match status" value="1"/>
</dbReference>
<dbReference type="EMBL" id="MRZU01000003">
    <property type="protein sequence ID" value="OUJ19072.1"/>
    <property type="molecule type" value="Genomic_DNA"/>
</dbReference>
<evidence type="ECO:0000313" key="6">
    <source>
        <dbReference type="EMBL" id="OUJ19072.1"/>
    </source>
</evidence>
<dbReference type="AlphaFoldDB" id="A0A1Y3GC88"/>
<name>A0A1Y3GC88_9EURY</name>
<comment type="caution">
    <text evidence="6">The sequence shown here is derived from an EMBL/GenBank/DDBJ whole genome shotgun (WGS) entry which is preliminary data.</text>
</comment>
<dbReference type="GO" id="GO:0050667">
    <property type="term" value="P:homocysteine metabolic process"/>
    <property type="evidence" value="ECO:0007669"/>
    <property type="project" value="TreeGrafter"/>
</dbReference>
<dbReference type="PANTHER" id="PTHR45833:SF1">
    <property type="entry name" value="METHIONINE SYNTHASE"/>
    <property type="match status" value="1"/>
</dbReference>
<dbReference type="NCBIfam" id="TIGR02370">
    <property type="entry name" value="pyl_corrinoid"/>
    <property type="match status" value="1"/>
</dbReference>
<dbReference type="Pfam" id="PF02310">
    <property type="entry name" value="B12-binding"/>
    <property type="match status" value="1"/>
</dbReference>
<dbReference type="InterPro" id="IPR003759">
    <property type="entry name" value="Cbl-bd_cap"/>
</dbReference>
<dbReference type="PROSITE" id="PS51332">
    <property type="entry name" value="B12_BINDING"/>
    <property type="match status" value="1"/>
</dbReference>
<comment type="similarity">
    <text evidence="1">Belongs to the methylamine corrinoid protein family.</text>
</comment>
<sequence length="214" mass="23062">MSKEEQIKEIKRAILDIDPDALTGAAREYIDDGNDGVDAISNGITPAMEELGNQFDKGQVFLPQLMTIGDGVQDAVEILMENVEGAEDEEKDLVVIGTVEGDVHDIGKNIVALLLKVQGFDVVDLGRDVPLEQFIEATEENSPAIVGTSALMTTTRPNMEEIEKMLKDAGLRDKVKTMVGGAPVTKKYAEKIGADAYAEDAKEAVETAQEIVGK</sequence>
<evidence type="ECO:0000256" key="1">
    <source>
        <dbReference type="ARBA" id="ARBA00010854"/>
    </source>
</evidence>
<dbReference type="Proteomes" id="UP000195137">
    <property type="component" value="Unassembled WGS sequence"/>
</dbReference>
<evidence type="ECO:0000259" key="4">
    <source>
        <dbReference type="PROSITE" id="PS51332"/>
    </source>
</evidence>
<feature type="domain" description="B12-binding N-terminal" evidence="5">
    <location>
        <begin position="1"/>
        <end position="91"/>
    </location>
</feature>
<keyword evidence="2" id="KW-0479">Metal-binding</keyword>
<dbReference type="PROSITE" id="PS51337">
    <property type="entry name" value="B12_BINDING_NTER"/>
    <property type="match status" value="1"/>
</dbReference>
<keyword evidence="3" id="KW-0170">Cobalt</keyword>
<reference evidence="6 7" key="1">
    <citation type="submission" date="2016-12" db="EMBL/GenBank/DDBJ databases">
        <title>Discovery of methanogenic haloarchaea.</title>
        <authorList>
            <person name="Sorokin D.Y."/>
            <person name="Makarova K.S."/>
            <person name="Abbas B."/>
            <person name="Ferrer M."/>
            <person name="Golyshin P.N."/>
        </authorList>
    </citation>
    <scope>NUCLEOTIDE SEQUENCE [LARGE SCALE GENOMIC DNA]</scope>
    <source>
        <strain evidence="6">AMET1</strain>
    </source>
</reference>
<dbReference type="SMART" id="SM01018">
    <property type="entry name" value="B12-binding_2"/>
    <property type="match status" value="1"/>
</dbReference>
<dbReference type="GO" id="GO:0015948">
    <property type="term" value="P:methanogenesis"/>
    <property type="evidence" value="ECO:0007669"/>
    <property type="project" value="InterPro"/>
</dbReference>
<dbReference type="SUPFAM" id="SSF47644">
    <property type="entry name" value="Methionine synthase domain"/>
    <property type="match status" value="1"/>
</dbReference>
<dbReference type="InterPro" id="IPR012741">
    <property type="entry name" value="Corrinoid_p"/>
</dbReference>
<dbReference type="GO" id="GO:0050897">
    <property type="term" value="F:cobalt ion binding"/>
    <property type="evidence" value="ECO:0007669"/>
    <property type="project" value="InterPro"/>
</dbReference>
<evidence type="ECO:0000256" key="3">
    <source>
        <dbReference type="ARBA" id="ARBA00023285"/>
    </source>
</evidence>
<evidence type="ECO:0000313" key="7">
    <source>
        <dbReference type="Proteomes" id="UP000195137"/>
    </source>
</evidence>
<dbReference type="FunFam" id="3.40.50.280:FF:000003">
    <property type="entry name" value="Dimethylamine methyltransferase corrinoid protein"/>
    <property type="match status" value="1"/>
</dbReference>
<dbReference type="PANTHER" id="PTHR45833">
    <property type="entry name" value="METHIONINE SYNTHASE"/>
    <property type="match status" value="1"/>
</dbReference>
<feature type="domain" description="B12-binding" evidence="4">
    <location>
        <begin position="91"/>
        <end position="214"/>
    </location>
</feature>
<dbReference type="GO" id="GO:0005829">
    <property type="term" value="C:cytosol"/>
    <property type="evidence" value="ECO:0007669"/>
    <property type="project" value="TreeGrafter"/>
</dbReference>
<accession>A0A1Y3GC88</accession>
<dbReference type="InterPro" id="IPR036724">
    <property type="entry name" value="Cobalamin-bd_sf"/>
</dbReference>
<dbReference type="GO" id="GO:0046653">
    <property type="term" value="P:tetrahydrofolate metabolic process"/>
    <property type="evidence" value="ECO:0007669"/>
    <property type="project" value="TreeGrafter"/>
</dbReference>
<dbReference type="InterPro" id="IPR006158">
    <property type="entry name" value="Cobalamin-bd"/>
</dbReference>
<gene>
    <name evidence="6" type="ORF">AMET1_0724</name>
</gene>
<dbReference type="Gene3D" id="1.10.1240.10">
    <property type="entry name" value="Methionine synthase domain"/>
    <property type="match status" value="1"/>
</dbReference>
<dbReference type="CDD" id="cd02070">
    <property type="entry name" value="corrinoid_protein_B12-BD"/>
    <property type="match status" value="1"/>
</dbReference>
<dbReference type="RefSeq" id="WP_086637115.1">
    <property type="nucleotide sequence ID" value="NZ_MRZU01000003.1"/>
</dbReference>
<proteinExistence type="inferred from homology"/>
<dbReference type="GO" id="GO:0008705">
    <property type="term" value="F:methionine synthase activity"/>
    <property type="evidence" value="ECO:0007669"/>
    <property type="project" value="TreeGrafter"/>
</dbReference>
<dbReference type="SUPFAM" id="SSF52242">
    <property type="entry name" value="Cobalamin (vitamin B12)-binding domain"/>
    <property type="match status" value="1"/>
</dbReference>
<protein>
    <submittedName>
        <fullName evidence="6">Trimethylamine corrinoid protein MtbC1</fullName>
    </submittedName>
</protein>
<dbReference type="Gene3D" id="3.40.50.280">
    <property type="entry name" value="Cobalamin-binding domain"/>
    <property type="match status" value="1"/>
</dbReference>
<dbReference type="InterPro" id="IPR050554">
    <property type="entry name" value="Met_Synthase/Corrinoid"/>
</dbReference>
<dbReference type="GO" id="GO:0031419">
    <property type="term" value="F:cobalamin binding"/>
    <property type="evidence" value="ECO:0007669"/>
    <property type="project" value="InterPro"/>
</dbReference>
<keyword evidence="7" id="KW-1185">Reference proteome</keyword>
<dbReference type="OrthoDB" id="134276at2157"/>
<dbReference type="InterPro" id="IPR036594">
    <property type="entry name" value="Meth_synthase_dom"/>
</dbReference>